<dbReference type="EMBL" id="ML220114">
    <property type="protein sequence ID" value="TGZ83202.1"/>
    <property type="molecule type" value="Genomic_DNA"/>
</dbReference>
<dbReference type="Proteomes" id="UP000298138">
    <property type="component" value="Unassembled WGS sequence"/>
</dbReference>
<dbReference type="AlphaFoldDB" id="A0A4S2N216"/>
<organism evidence="3 4">
    <name type="scientific">Ascodesmis nigricans</name>
    <dbReference type="NCBI Taxonomy" id="341454"/>
    <lineage>
        <taxon>Eukaryota</taxon>
        <taxon>Fungi</taxon>
        <taxon>Dikarya</taxon>
        <taxon>Ascomycota</taxon>
        <taxon>Pezizomycotina</taxon>
        <taxon>Pezizomycetes</taxon>
        <taxon>Pezizales</taxon>
        <taxon>Ascodesmidaceae</taxon>
        <taxon>Ascodesmis</taxon>
    </lineage>
</organism>
<dbReference type="STRING" id="341454.A0A4S2N216"/>
<gene>
    <name evidence="3" type="ORF">EX30DRAFT_339410</name>
</gene>
<evidence type="ECO:0000256" key="1">
    <source>
        <dbReference type="SAM" id="Coils"/>
    </source>
</evidence>
<protein>
    <recommendedName>
        <fullName evidence="5">Kinetochore protein fta7</fullName>
    </recommendedName>
</protein>
<keyword evidence="1" id="KW-0175">Coiled coil</keyword>
<evidence type="ECO:0000256" key="2">
    <source>
        <dbReference type="SAM" id="MobiDB-lite"/>
    </source>
</evidence>
<sequence>MAPTRPTKPTSKARPSAAPPKRPSKSTSGIQKPPPKSKRPTPPVSAHNSDDDDDDENNEAAAKPYRPNRLKARIRSVPRHVVSDKWMTLSPACQEDVMATVKLAERGVLLSFPSERTKTQAQAVTQRLTAVLRKKLEKIPVPPIGKDARLSRDFLMGKNVAAETALEPTLREIAELEKELEKEKELLRQDEAHLAELRKNAKAQEQIRAEKSRLMPRSLRMNTDASPPPDIKLSTDYDQYEASAAAYKPENDRHIRALVEQFEGHLQTMHGNANILGGVPDWVWKARTAVEDVLGRIDDGLLEKVAGV</sequence>
<dbReference type="OrthoDB" id="2420947at2759"/>
<dbReference type="Pfam" id="PF13094">
    <property type="entry name" value="CENP-Q"/>
    <property type="match status" value="1"/>
</dbReference>
<feature type="region of interest" description="Disordered" evidence="2">
    <location>
        <begin position="1"/>
        <end position="71"/>
    </location>
</feature>
<evidence type="ECO:0000313" key="4">
    <source>
        <dbReference type="Proteomes" id="UP000298138"/>
    </source>
</evidence>
<keyword evidence="4" id="KW-1185">Reference proteome</keyword>
<feature type="coiled-coil region" evidence="1">
    <location>
        <begin position="166"/>
        <end position="214"/>
    </location>
</feature>
<proteinExistence type="predicted"/>
<reference evidence="3 4" key="1">
    <citation type="submission" date="2019-04" db="EMBL/GenBank/DDBJ databases">
        <title>Comparative genomics and transcriptomics to analyze fruiting body development in filamentous ascomycetes.</title>
        <authorList>
            <consortium name="DOE Joint Genome Institute"/>
            <person name="Lutkenhaus R."/>
            <person name="Traeger S."/>
            <person name="Breuer J."/>
            <person name="Kuo A."/>
            <person name="Lipzen A."/>
            <person name="Pangilinan J."/>
            <person name="Dilworth D."/>
            <person name="Sandor L."/>
            <person name="Poggeler S."/>
            <person name="Barry K."/>
            <person name="Grigoriev I.V."/>
            <person name="Nowrousian M."/>
        </authorList>
    </citation>
    <scope>NUCLEOTIDE SEQUENCE [LARGE SCALE GENOMIC DNA]</scope>
    <source>
        <strain evidence="3 4">CBS 389.68</strain>
    </source>
</reference>
<name>A0A4S2N216_9PEZI</name>
<dbReference type="InParanoid" id="A0A4S2N216"/>
<evidence type="ECO:0000313" key="3">
    <source>
        <dbReference type="EMBL" id="TGZ83202.1"/>
    </source>
</evidence>
<accession>A0A4S2N216</accession>
<dbReference type="InterPro" id="IPR025212">
    <property type="entry name" value="CAD_CENP-Q"/>
</dbReference>
<evidence type="ECO:0008006" key="5">
    <source>
        <dbReference type="Google" id="ProtNLM"/>
    </source>
</evidence>